<organism evidence="3 4">
    <name type="scientific">Porphyra umbilicalis</name>
    <name type="common">Purple laver</name>
    <name type="synonym">Red alga</name>
    <dbReference type="NCBI Taxonomy" id="2786"/>
    <lineage>
        <taxon>Eukaryota</taxon>
        <taxon>Rhodophyta</taxon>
        <taxon>Bangiophyceae</taxon>
        <taxon>Bangiales</taxon>
        <taxon>Bangiaceae</taxon>
        <taxon>Porphyra</taxon>
    </lineage>
</organism>
<feature type="compositionally biased region" description="Low complexity" evidence="1">
    <location>
        <begin position="110"/>
        <end position="128"/>
    </location>
</feature>
<dbReference type="InterPro" id="IPR050365">
    <property type="entry name" value="TIM50"/>
</dbReference>
<feature type="region of interest" description="Disordered" evidence="1">
    <location>
        <begin position="517"/>
        <end position="568"/>
    </location>
</feature>
<feature type="compositionally biased region" description="Low complexity" evidence="1">
    <location>
        <begin position="517"/>
        <end position="529"/>
    </location>
</feature>
<feature type="region of interest" description="Disordered" evidence="1">
    <location>
        <begin position="589"/>
        <end position="638"/>
    </location>
</feature>
<dbReference type="InterPro" id="IPR011948">
    <property type="entry name" value="Dullard_phosphatase"/>
</dbReference>
<dbReference type="GO" id="GO:0016791">
    <property type="term" value="F:phosphatase activity"/>
    <property type="evidence" value="ECO:0007669"/>
    <property type="project" value="InterPro"/>
</dbReference>
<gene>
    <name evidence="3" type="ORF">BU14_0127s0034</name>
</gene>
<evidence type="ECO:0000259" key="2">
    <source>
        <dbReference type="PROSITE" id="PS50969"/>
    </source>
</evidence>
<dbReference type="Gene3D" id="3.40.50.1000">
    <property type="entry name" value="HAD superfamily/HAD-like"/>
    <property type="match status" value="1"/>
</dbReference>
<feature type="region of interest" description="Disordered" evidence="1">
    <location>
        <begin position="23"/>
        <end position="133"/>
    </location>
</feature>
<dbReference type="SUPFAM" id="SSF56784">
    <property type="entry name" value="HAD-like"/>
    <property type="match status" value="1"/>
</dbReference>
<sequence>MSDSTPGAVASATAAALSVAPAMADAGGDGGAGGNGGGRPNGDRPIGDSEGQRPMDTDGGHAGTAAAGVTDGPGRTGGRGGVKRKGVLPSPLDGAALAASDGRASPSDHAPGAAAIGGATAAAPGDADSPTSVMATEEVATPGGGHVPLGKTLAVDAPAVGAAPAGTAVASGASAGAASRSGSGAAAPAEAAAPIGSAGGGAAAASAMAAAAPTPESIIHSSVAPVPVAALVPTGANASRGPAGRRASILRLFSSSSSGGAASSGTAAAAEDDDDESVRKKKRNLFQRLCACVMNKGSNLTGMPHLQMQLANLTPTYEPTGPLLPEPATPELSRRITLVLDLDETLVHSSFVPMVDADFVLPLQMGGDTHMVFVRKRPRVDAFLAAVSRWYEVIVFTASLALYANPVVDELDNGRAVHGRLYREHCVLVGSHFVKDLARLGRPLSRTLIIDNSPLSYVLQPENAVPISGFVDDPNDRELDKTLAFLEAARHLEDVRHRGGPLSAVPLAGRPLEDDAVAASASGNPGGAPICNGTMPEAAAASRPPGGDEADSMDVDAPRDVGASTGAAEGGARLAASAAMATTPDVGRAVAPTFDDADSVTSGAAPAAASTAVTGGSVPRPPATVTLPAVAPPVVPPP</sequence>
<dbReference type="PROSITE" id="PS50969">
    <property type="entry name" value="FCP1"/>
    <property type="match status" value="1"/>
</dbReference>
<dbReference type="NCBIfam" id="TIGR02251">
    <property type="entry name" value="HIF-SF_euk"/>
    <property type="match status" value="1"/>
</dbReference>
<protein>
    <recommendedName>
        <fullName evidence="2">FCP1 homology domain-containing protein</fullName>
    </recommendedName>
</protein>
<dbReference type="Pfam" id="PF03031">
    <property type="entry name" value="NIF"/>
    <property type="match status" value="1"/>
</dbReference>
<dbReference type="AlphaFoldDB" id="A0A1X6PAR8"/>
<proteinExistence type="predicted"/>
<dbReference type="EMBL" id="KV918824">
    <property type="protein sequence ID" value="OSX77937.1"/>
    <property type="molecule type" value="Genomic_DNA"/>
</dbReference>
<evidence type="ECO:0000256" key="1">
    <source>
        <dbReference type="SAM" id="MobiDB-lite"/>
    </source>
</evidence>
<evidence type="ECO:0000313" key="4">
    <source>
        <dbReference type="Proteomes" id="UP000218209"/>
    </source>
</evidence>
<dbReference type="Proteomes" id="UP000218209">
    <property type="component" value="Unassembled WGS sequence"/>
</dbReference>
<dbReference type="CDD" id="cd07521">
    <property type="entry name" value="HAD_FCP1-like"/>
    <property type="match status" value="1"/>
</dbReference>
<feature type="domain" description="FCP1 homology" evidence="2">
    <location>
        <begin position="331"/>
        <end position="489"/>
    </location>
</feature>
<feature type="compositionally biased region" description="Low complexity" evidence="1">
    <location>
        <begin position="255"/>
        <end position="269"/>
    </location>
</feature>
<dbReference type="InterPro" id="IPR023214">
    <property type="entry name" value="HAD_sf"/>
</dbReference>
<name>A0A1X6PAR8_PORUM</name>
<dbReference type="FunFam" id="3.40.50.1000:FF:000093">
    <property type="entry name" value="NLI interacting factor-like phosphatase family protein"/>
    <property type="match status" value="1"/>
</dbReference>
<feature type="compositionally biased region" description="Gly residues" evidence="1">
    <location>
        <begin position="27"/>
        <end position="40"/>
    </location>
</feature>
<evidence type="ECO:0000313" key="3">
    <source>
        <dbReference type="EMBL" id="OSX77937.1"/>
    </source>
</evidence>
<reference evidence="3 4" key="1">
    <citation type="submission" date="2017-03" db="EMBL/GenBank/DDBJ databases">
        <title>WGS assembly of Porphyra umbilicalis.</title>
        <authorList>
            <person name="Brawley S.H."/>
            <person name="Blouin N.A."/>
            <person name="Ficko-Blean E."/>
            <person name="Wheeler G.L."/>
            <person name="Lohr M."/>
            <person name="Goodson H.V."/>
            <person name="Jenkins J.W."/>
            <person name="Blaby-Haas C.E."/>
            <person name="Helliwell K.E."/>
            <person name="Chan C."/>
            <person name="Marriage T."/>
            <person name="Bhattacharya D."/>
            <person name="Klein A.S."/>
            <person name="Badis Y."/>
            <person name="Brodie J."/>
            <person name="Cao Y."/>
            <person name="Collen J."/>
            <person name="Dittami S.M."/>
            <person name="Gachon C.M."/>
            <person name="Green B.R."/>
            <person name="Karpowicz S."/>
            <person name="Kim J.W."/>
            <person name="Kudahl U."/>
            <person name="Lin S."/>
            <person name="Michel G."/>
            <person name="Mittag M."/>
            <person name="Olson B.J."/>
            <person name="Pangilinan J."/>
            <person name="Peng Y."/>
            <person name="Qiu H."/>
            <person name="Shu S."/>
            <person name="Singer J.T."/>
            <person name="Smith A.G."/>
            <person name="Sprecher B.N."/>
            <person name="Wagner V."/>
            <person name="Wang W."/>
            <person name="Wang Z.-Y."/>
            <person name="Yan J."/>
            <person name="Yarish C."/>
            <person name="Zoeuner-Riek S."/>
            <person name="Zhuang Y."/>
            <person name="Zou Y."/>
            <person name="Lindquist E.A."/>
            <person name="Grimwood J."/>
            <person name="Barry K."/>
            <person name="Rokhsar D.S."/>
            <person name="Schmutz J."/>
            <person name="Stiller J.W."/>
            <person name="Grossman A.R."/>
            <person name="Prochnik S.E."/>
        </authorList>
    </citation>
    <scope>NUCLEOTIDE SEQUENCE [LARGE SCALE GENOMIC DNA]</scope>
    <source>
        <strain evidence="3">4086291</strain>
    </source>
</reference>
<dbReference type="SMART" id="SM00577">
    <property type="entry name" value="CPDc"/>
    <property type="match status" value="1"/>
</dbReference>
<feature type="compositionally biased region" description="Low complexity" evidence="1">
    <location>
        <begin position="599"/>
        <end position="629"/>
    </location>
</feature>
<feature type="compositionally biased region" description="Low complexity" evidence="1">
    <location>
        <begin position="63"/>
        <end position="73"/>
    </location>
</feature>
<feature type="compositionally biased region" description="Basic and acidic residues" evidence="1">
    <location>
        <begin position="41"/>
        <end position="59"/>
    </location>
</feature>
<feature type="region of interest" description="Disordered" evidence="1">
    <location>
        <begin position="255"/>
        <end position="279"/>
    </location>
</feature>
<keyword evidence="4" id="KW-1185">Reference proteome</keyword>
<dbReference type="InterPro" id="IPR004274">
    <property type="entry name" value="FCP1_dom"/>
</dbReference>
<dbReference type="InterPro" id="IPR036412">
    <property type="entry name" value="HAD-like_sf"/>
</dbReference>
<accession>A0A1X6PAR8</accession>
<dbReference type="PANTHER" id="PTHR12210">
    <property type="entry name" value="DULLARD PROTEIN PHOSPHATASE"/>
    <property type="match status" value="1"/>
</dbReference>
<dbReference type="OrthoDB" id="277011at2759"/>